<dbReference type="EMBL" id="VSRR010000394">
    <property type="protein sequence ID" value="MPC14984.1"/>
    <property type="molecule type" value="Genomic_DNA"/>
</dbReference>
<name>A0A5B7D226_PORTR</name>
<protein>
    <submittedName>
        <fullName evidence="1">Uncharacterized protein</fullName>
    </submittedName>
</protein>
<dbReference type="Proteomes" id="UP000324222">
    <property type="component" value="Unassembled WGS sequence"/>
</dbReference>
<keyword evidence="2" id="KW-1185">Reference proteome</keyword>
<organism evidence="1 2">
    <name type="scientific">Portunus trituberculatus</name>
    <name type="common">Swimming crab</name>
    <name type="synonym">Neptunus trituberculatus</name>
    <dbReference type="NCBI Taxonomy" id="210409"/>
    <lineage>
        <taxon>Eukaryota</taxon>
        <taxon>Metazoa</taxon>
        <taxon>Ecdysozoa</taxon>
        <taxon>Arthropoda</taxon>
        <taxon>Crustacea</taxon>
        <taxon>Multicrustacea</taxon>
        <taxon>Malacostraca</taxon>
        <taxon>Eumalacostraca</taxon>
        <taxon>Eucarida</taxon>
        <taxon>Decapoda</taxon>
        <taxon>Pleocyemata</taxon>
        <taxon>Brachyura</taxon>
        <taxon>Eubrachyura</taxon>
        <taxon>Portunoidea</taxon>
        <taxon>Portunidae</taxon>
        <taxon>Portuninae</taxon>
        <taxon>Portunus</taxon>
    </lineage>
</organism>
<evidence type="ECO:0000313" key="1">
    <source>
        <dbReference type="EMBL" id="MPC14984.1"/>
    </source>
</evidence>
<sequence>MEYGNEHWKRLSYLAVRRRMRQAKPSLSLDVSWVMRDTGRRGSTSVSYGHTAHVILQETSAMLHKVLFLVHVLQQGFTGHERGGPDLQKRPPIF</sequence>
<evidence type="ECO:0000313" key="2">
    <source>
        <dbReference type="Proteomes" id="UP000324222"/>
    </source>
</evidence>
<proteinExistence type="predicted"/>
<reference evidence="1 2" key="1">
    <citation type="submission" date="2019-05" db="EMBL/GenBank/DDBJ databases">
        <title>Another draft genome of Portunus trituberculatus and its Hox gene families provides insights of decapod evolution.</title>
        <authorList>
            <person name="Jeong J.-H."/>
            <person name="Song I."/>
            <person name="Kim S."/>
            <person name="Choi T."/>
            <person name="Kim D."/>
            <person name="Ryu S."/>
            <person name="Kim W."/>
        </authorList>
    </citation>
    <scope>NUCLEOTIDE SEQUENCE [LARGE SCALE GENOMIC DNA]</scope>
    <source>
        <tissue evidence="1">Muscle</tissue>
    </source>
</reference>
<comment type="caution">
    <text evidence="1">The sequence shown here is derived from an EMBL/GenBank/DDBJ whole genome shotgun (WGS) entry which is preliminary data.</text>
</comment>
<dbReference type="AlphaFoldDB" id="A0A5B7D226"/>
<gene>
    <name evidence="1" type="ORF">E2C01_007763</name>
</gene>
<accession>A0A5B7D226</accession>